<dbReference type="InterPro" id="IPR001034">
    <property type="entry name" value="DeoR_HTH"/>
</dbReference>
<dbReference type="SUPFAM" id="SSF46785">
    <property type="entry name" value="Winged helix' DNA-binding domain"/>
    <property type="match status" value="1"/>
</dbReference>
<evidence type="ECO:0000313" key="6">
    <source>
        <dbReference type="Proteomes" id="UP000184693"/>
    </source>
</evidence>
<evidence type="ECO:0000256" key="3">
    <source>
        <dbReference type="SAM" id="MobiDB-lite"/>
    </source>
</evidence>
<dbReference type="Pfam" id="PF08279">
    <property type="entry name" value="HTH_11"/>
    <property type="match status" value="1"/>
</dbReference>
<keyword evidence="2" id="KW-0804">Transcription</keyword>
<accession>A0A1N6E049</accession>
<dbReference type="InterPro" id="IPR051534">
    <property type="entry name" value="CBASS_pafABC_assoc_protein"/>
</dbReference>
<evidence type="ECO:0000256" key="1">
    <source>
        <dbReference type="ARBA" id="ARBA00023015"/>
    </source>
</evidence>
<dbReference type="Pfam" id="PF13280">
    <property type="entry name" value="WYL"/>
    <property type="match status" value="1"/>
</dbReference>
<dbReference type="PROSITE" id="PS52050">
    <property type="entry name" value="WYL"/>
    <property type="match status" value="1"/>
</dbReference>
<dbReference type="Gene3D" id="1.10.10.10">
    <property type="entry name" value="Winged helix-like DNA-binding domain superfamily/Winged helix DNA-binding domain"/>
    <property type="match status" value="1"/>
</dbReference>
<proteinExistence type="predicted"/>
<dbReference type="PANTHER" id="PTHR34580:SF3">
    <property type="entry name" value="PROTEIN PAFB"/>
    <property type="match status" value="1"/>
</dbReference>
<protein>
    <submittedName>
        <fullName evidence="5">HTH domain-containing protein</fullName>
    </submittedName>
</protein>
<dbReference type="InterPro" id="IPR013196">
    <property type="entry name" value="HTH_11"/>
</dbReference>
<dbReference type="InterPro" id="IPR026881">
    <property type="entry name" value="WYL_dom"/>
</dbReference>
<sequence length="275" mass="31025">MSVTRRYDLGNARLRAAVRNPRDAGHSVSGEAIATPPPLLQHDKTPTMTRRADRLFQIAELLRGRRLTTAQQLADWLHISPRTVYRDVRDLQLSGVPIEGEAGIGYRLNRSASLPPLTFTVDELAALAAGARMLETWGGASFAKGARGALAKIASTMPADKRATLDRLPIFAPSFHIKGEFAEKVDALHLAIDRNRIVSFAYRDRKGAQTERRVWPLGLFYWGARWTIGAWCELRGDFRNFDVEEIRELQVVEPFPDMEGRRLADFLRHVEVKQR</sequence>
<name>A0A1N6E049_9BURK</name>
<feature type="region of interest" description="Disordered" evidence="3">
    <location>
        <begin position="20"/>
        <end position="44"/>
    </location>
</feature>
<dbReference type="PROSITE" id="PS51000">
    <property type="entry name" value="HTH_DEOR_2"/>
    <property type="match status" value="1"/>
</dbReference>
<evidence type="ECO:0000256" key="2">
    <source>
        <dbReference type="ARBA" id="ARBA00023163"/>
    </source>
</evidence>
<dbReference type="AlphaFoldDB" id="A0A1N6E049"/>
<keyword evidence="1" id="KW-0805">Transcription regulation</keyword>
<reference evidence="5 6" key="1">
    <citation type="submission" date="2016-11" db="EMBL/GenBank/DDBJ databases">
        <authorList>
            <person name="Jaros S."/>
            <person name="Januszkiewicz K."/>
            <person name="Wedrychowicz H."/>
        </authorList>
    </citation>
    <scope>NUCLEOTIDE SEQUENCE [LARGE SCALE GENOMIC DNA]</scope>
    <source>
        <strain evidence="5 6">GAS86</strain>
    </source>
</reference>
<evidence type="ECO:0000259" key="4">
    <source>
        <dbReference type="PROSITE" id="PS51000"/>
    </source>
</evidence>
<dbReference type="EMBL" id="FSRM01000001">
    <property type="protein sequence ID" value="SIN76334.1"/>
    <property type="molecule type" value="Genomic_DNA"/>
</dbReference>
<evidence type="ECO:0000313" key="5">
    <source>
        <dbReference type="EMBL" id="SIN76334.1"/>
    </source>
</evidence>
<dbReference type="Proteomes" id="UP000184693">
    <property type="component" value="Unassembled WGS sequence"/>
</dbReference>
<dbReference type="PANTHER" id="PTHR34580">
    <property type="match status" value="1"/>
</dbReference>
<dbReference type="InterPro" id="IPR036388">
    <property type="entry name" value="WH-like_DNA-bd_sf"/>
</dbReference>
<dbReference type="GO" id="GO:0003700">
    <property type="term" value="F:DNA-binding transcription factor activity"/>
    <property type="evidence" value="ECO:0007669"/>
    <property type="project" value="InterPro"/>
</dbReference>
<gene>
    <name evidence="5" type="ORF">SAMN05444168_0017</name>
</gene>
<dbReference type="InterPro" id="IPR036390">
    <property type="entry name" value="WH_DNA-bd_sf"/>
</dbReference>
<organism evidence="5 6">
    <name type="scientific">Paraburkholderia phenazinium</name>
    <dbReference type="NCBI Taxonomy" id="60549"/>
    <lineage>
        <taxon>Bacteria</taxon>
        <taxon>Pseudomonadati</taxon>
        <taxon>Pseudomonadota</taxon>
        <taxon>Betaproteobacteria</taxon>
        <taxon>Burkholderiales</taxon>
        <taxon>Burkholderiaceae</taxon>
        <taxon>Paraburkholderia</taxon>
    </lineage>
</organism>
<feature type="domain" description="HTH deoR-type" evidence="4">
    <location>
        <begin position="51"/>
        <end position="106"/>
    </location>
</feature>